<dbReference type="RefSeq" id="WP_171162232.1">
    <property type="nucleotide sequence ID" value="NZ_CP053073.1"/>
</dbReference>
<gene>
    <name evidence="1" type="ORF">DSM104440_01995</name>
</gene>
<dbReference type="AlphaFoldDB" id="A0A6M4H8P0"/>
<organism evidence="1 2">
    <name type="scientific">Usitatibacter palustris</name>
    <dbReference type="NCBI Taxonomy" id="2732487"/>
    <lineage>
        <taxon>Bacteria</taxon>
        <taxon>Pseudomonadati</taxon>
        <taxon>Pseudomonadota</taxon>
        <taxon>Betaproteobacteria</taxon>
        <taxon>Nitrosomonadales</taxon>
        <taxon>Usitatibacteraceae</taxon>
        <taxon>Usitatibacter</taxon>
    </lineage>
</organism>
<protein>
    <recommendedName>
        <fullName evidence="3">Membrane bound FAD containing D-sorbitol dehydrogenase</fullName>
    </recommendedName>
</protein>
<proteinExistence type="predicted"/>
<dbReference type="Proteomes" id="UP000503096">
    <property type="component" value="Chromosome"/>
</dbReference>
<keyword evidence="2" id="KW-1185">Reference proteome</keyword>
<dbReference type="InParanoid" id="A0A6M4H8P0"/>
<dbReference type="KEGG" id="upl:DSM104440_01995"/>
<dbReference type="PROSITE" id="PS51318">
    <property type="entry name" value="TAT"/>
    <property type="match status" value="1"/>
</dbReference>
<sequence>MVSRRRFLQVGLAGAAVLVTVGLLNRRSATPAHNYRVLDEPTAMLLHSLVPVILAGSLPKDAATHAKAVREVVEAFDRAISALSPAVQTEIDQLMGLLRFAPTRIVVAGVASPWDGAAPEDIAAFLQRWRTSRFDLLRAGYQALTQLTQGAWYGNPLSWPAIGYLGPPKVAP</sequence>
<evidence type="ECO:0000313" key="2">
    <source>
        <dbReference type="Proteomes" id="UP000503096"/>
    </source>
</evidence>
<evidence type="ECO:0000313" key="1">
    <source>
        <dbReference type="EMBL" id="QJR15178.1"/>
    </source>
</evidence>
<name>A0A6M4H8P0_9PROT</name>
<dbReference type="EMBL" id="CP053073">
    <property type="protein sequence ID" value="QJR15178.1"/>
    <property type="molecule type" value="Genomic_DNA"/>
</dbReference>
<dbReference type="InterPro" id="IPR006311">
    <property type="entry name" value="TAT_signal"/>
</dbReference>
<reference evidence="1 2" key="1">
    <citation type="submission" date="2020-04" db="EMBL/GenBank/DDBJ databases">
        <title>Usitatibacter rugosus gen. nov., sp. nov. and Usitatibacter palustris sp. nov., novel members of Usitatibacteraceae fam. nov. within the order Nitrosomonadales isolated from soil.</title>
        <authorList>
            <person name="Huber K.J."/>
            <person name="Neumann-Schaal M."/>
            <person name="Geppert A."/>
            <person name="Luckner M."/>
            <person name="Wanner G."/>
            <person name="Overmann J."/>
        </authorList>
    </citation>
    <scope>NUCLEOTIDE SEQUENCE [LARGE SCALE GENOMIC DNA]</scope>
    <source>
        <strain evidence="1 2">Swamp67</strain>
    </source>
</reference>
<accession>A0A6M4H8P0</accession>
<evidence type="ECO:0008006" key="3">
    <source>
        <dbReference type="Google" id="ProtNLM"/>
    </source>
</evidence>